<dbReference type="Gene3D" id="3.20.20.140">
    <property type="entry name" value="Metal-dependent hydrolases"/>
    <property type="match status" value="1"/>
</dbReference>
<dbReference type="Gene3D" id="3.40.50.300">
    <property type="entry name" value="P-loop containing nucleotide triphosphate hydrolases"/>
    <property type="match status" value="2"/>
</dbReference>
<gene>
    <name evidence="2" type="ORF">DX339_21250</name>
</gene>
<evidence type="ECO:0000313" key="2">
    <source>
        <dbReference type="EMBL" id="ECT1905175.1"/>
    </source>
</evidence>
<dbReference type="SUPFAM" id="SSF52540">
    <property type="entry name" value="P-loop containing nucleoside triphosphate hydrolases"/>
    <property type="match status" value="1"/>
</dbReference>
<keyword evidence="1" id="KW-0175">Coiled coil</keyword>
<organism evidence="2">
    <name type="scientific">Salmonella enterica subsp. enterica serovar Adelaide</name>
    <dbReference type="NCBI Taxonomy" id="29473"/>
    <lineage>
        <taxon>Bacteria</taxon>
        <taxon>Pseudomonadati</taxon>
        <taxon>Pseudomonadota</taxon>
        <taxon>Gammaproteobacteria</taxon>
        <taxon>Enterobacterales</taxon>
        <taxon>Enterobacteriaceae</taxon>
        <taxon>Salmonella</taxon>
    </lineage>
</organism>
<dbReference type="Pfam" id="PF13555">
    <property type="entry name" value="AAA_29"/>
    <property type="match status" value="1"/>
</dbReference>
<dbReference type="NCBIfam" id="NF045780">
    <property type="entry name" value="TrlF_fam_ATP"/>
    <property type="match status" value="1"/>
</dbReference>
<dbReference type="EMBL" id="AAKLZH010000040">
    <property type="protein sequence ID" value="ECT1905175.1"/>
    <property type="molecule type" value="Genomic_DNA"/>
</dbReference>
<dbReference type="InterPro" id="IPR027417">
    <property type="entry name" value="P-loop_NTPase"/>
</dbReference>
<evidence type="ECO:0000256" key="1">
    <source>
        <dbReference type="SAM" id="Coils"/>
    </source>
</evidence>
<dbReference type="SUPFAM" id="SSF89550">
    <property type="entry name" value="PHP domain-like"/>
    <property type="match status" value="1"/>
</dbReference>
<dbReference type="PANTHER" id="PTHR32182:SF22">
    <property type="entry name" value="ATP-DEPENDENT ENDONUCLEASE, OLD FAMILY-RELATED"/>
    <property type="match status" value="1"/>
</dbReference>
<comment type="caution">
    <text evidence="2">The sequence shown here is derived from an EMBL/GenBank/DDBJ whole genome shotgun (WGS) entry which is preliminary data.</text>
</comment>
<dbReference type="InterPro" id="IPR054787">
    <property type="entry name" value="TrlF_ATPase"/>
</dbReference>
<feature type="coiled-coil region" evidence="1">
    <location>
        <begin position="524"/>
        <end position="595"/>
    </location>
</feature>
<proteinExistence type="predicted"/>
<accession>A0A5Z9VKZ9</accession>
<dbReference type="InterPro" id="IPR016195">
    <property type="entry name" value="Pol/histidinol_Pase-like"/>
</dbReference>
<name>A0A5Z9VKZ9_SALET</name>
<protein>
    <submittedName>
        <fullName evidence="2">DNA repair protein</fullName>
    </submittedName>
</protein>
<dbReference type="AlphaFoldDB" id="A0A5Z9VKZ9"/>
<dbReference type="PANTHER" id="PTHR32182">
    <property type="entry name" value="DNA REPLICATION AND REPAIR PROTEIN RECF"/>
    <property type="match status" value="1"/>
</dbReference>
<sequence length="890" mass="102402">MIGSTWNKWDLHIHSPLTHVNNNYQPKDIDLYVDAVIKNNLKLIAVTNYWFLAKDELETIRKKFSEKEYAVCILANIEFRIAQPNKSGEWINIHAIFSEDIPSEKINKVLSRIKLQNTTDDGKTIWCSKDSMDESGINFNEAIINYETLCEGLKNDFVIGRDFFIAICPNGYGGFHPEKKEGRSVAVAKEIDKLGDIVLGRPRDRDFFLSDTRYEDAPRKPVFVCSDAHDFNQIGSKYTWVKAKPSFQGLRQTLFEPAERVQQSDDFIDLSYVKPYFSQINLSGNIFEGNNLSFKEQTIPLNRNMVSIIGGRGTGKSIFLDAMKKVLMPDSFLTSERNVVAKGVSVFLDKGYGEESSILFNSENSSPYSYLHVSQGDIVNFAKNPESLSSEIKRMLGIREKQYDSANMSLLLDNLSKYRTFVDYWTQSDNYGNKINTDAFQTKIIEENQKLTETLTNPKNKELIVEYQKNSESINKLQLALSRNQELIAFIRRGFSEINERIKSYNELSVIVPELPLTDASVYYEILEKNARVINDDIEAVRLKNEEIKKSFLDQGINQDVSSLLSKLSEYQENIDKAKAKIKEIEENKKRYFAYVRERSDFAVKYSKYIEEQVTEIQSLYDSLHIENDSWNKEQNQIVRDILSDINIRGSIIFDNDKFYAGLEGCINRGKFRASNEKSTRQKLTDTFNVQSYTDFVKLLNNDKVISTDGDGELITIEDFFWKSEYFNQGGRYELMHYLFSPEKIKNYLYVNAEFTYKGKTVDQLSVGQRGTFYVSLKLATDPFGSPFVFDQPEDDLDNSFIMKQLVPLFKKIKKYRQVIIVTHNANLVINSDSEQVIVANYDGDVISYEVGAIEDGNIRMQQGIRHHICSILEGGHIAFSVREKKYGIQ</sequence>
<dbReference type="GO" id="GO:0000731">
    <property type="term" value="P:DNA synthesis involved in DNA repair"/>
    <property type="evidence" value="ECO:0007669"/>
    <property type="project" value="TreeGrafter"/>
</dbReference>
<reference evidence="2" key="1">
    <citation type="submission" date="2018-08" db="EMBL/GenBank/DDBJ databases">
        <authorList>
            <consortium name="NARMS: The National Antimicrobial Resistance Monitoring System"/>
        </authorList>
    </citation>
    <scope>NUCLEOTIDE SEQUENCE [LARGE SCALE GENOMIC DNA]</scope>
    <source>
        <strain evidence="2">FSIS11808911</strain>
    </source>
</reference>
<dbReference type="GO" id="GO:0006302">
    <property type="term" value="P:double-strand break repair"/>
    <property type="evidence" value="ECO:0007669"/>
    <property type="project" value="TreeGrafter"/>
</dbReference>
<dbReference type="Proteomes" id="UP000839661">
    <property type="component" value="Unassembled WGS sequence"/>
</dbReference>